<reference evidence="3" key="1">
    <citation type="submission" date="2016-06" db="EMBL/GenBank/DDBJ databases">
        <title>Complete genome sequence of Actinoalloteichus fjordicus DSM 46855 (=ADI127-17), type strain of the new species Actinoalloteichus fjordicus.</title>
        <authorList>
            <person name="Ruckert C."/>
            <person name="Nouioui I."/>
            <person name="Willmese J."/>
            <person name="van Wezel G."/>
            <person name="Klenk H.-P."/>
            <person name="Kalinowski J."/>
            <person name="Zotchev S.B."/>
        </authorList>
    </citation>
    <scope>NUCLEOTIDE SEQUENCE [LARGE SCALE GENOMIC DNA]</scope>
    <source>
        <strain evidence="3">ADI127-7</strain>
    </source>
</reference>
<evidence type="ECO:0000313" key="3">
    <source>
        <dbReference type="Proteomes" id="UP000185511"/>
    </source>
</evidence>
<dbReference type="KEGG" id="acad:UA74_28590"/>
<sequence>MTRLPDGTKIGYRTKASTSPDPTIDITTEKMEKLKIHVNREKWCL</sequence>
<feature type="region of interest" description="Disordered" evidence="1">
    <location>
        <begin position="1"/>
        <end position="24"/>
    </location>
</feature>
<name>A0AAC9LJB6_9PSEU</name>
<dbReference type="Proteomes" id="UP000185511">
    <property type="component" value="Chromosome"/>
</dbReference>
<organism evidence="2 3">
    <name type="scientific">Actinoalloteichus fjordicus</name>
    <dbReference type="NCBI Taxonomy" id="1612552"/>
    <lineage>
        <taxon>Bacteria</taxon>
        <taxon>Bacillati</taxon>
        <taxon>Actinomycetota</taxon>
        <taxon>Actinomycetes</taxon>
        <taxon>Pseudonocardiales</taxon>
        <taxon>Pseudonocardiaceae</taxon>
        <taxon>Actinoalloteichus</taxon>
    </lineage>
</organism>
<dbReference type="EMBL" id="CP016076">
    <property type="protein sequence ID" value="APU17717.1"/>
    <property type="molecule type" value="Genomic_DNA"/>
</dbReference>
<accession>A0AAC9LJB6</accession>
<protein>
    <submittedName>
        <fullName evidence="2">Uncharacterized protein</fullName>
    </submittedName>
</protein>
<dbReference type="AlphaFoldDB" id="A0AAC9LJB6"/>
<evidence type="ECO:0000313" key="2">
    <source>
        <dbReference type="EMBL" id="APU17717.1"/>
    </source>
</evidence>
<gene>
    <name evidence="2" type="ORF">UA74_28590</name>
</gene>
<proteinExistence type="predicted"/>
<keyword evidence="3" id="KW-1185">Reference proteome</keyword>
<evidence type="ECO:0000256" key="1">
    <source>
        <dbReference type="SAM" id="MobiDB-lite"/>
    </source>
</evidence>